<dbReference type="InterPro" id="IPR029045">
    <property type="entry name" value="ClpP/crotonase-like_dom_sf"/>
</dbReference>
<keyword evidence="6" id="KW-1185">Reference proteome</keyword>
<proteinExistence type="predicted"/>
<feature type="domain" description="Enoyl-CoA hydratase/isomerase" evidence="4">
    <location>
        <begin position="17"/>
        <end position="342"/>
    </location>
</feature>
<dbReference type="eggNOG" id="COG1024">
    <property type="taxonomic scope" value="Bacteria"/>
</dbReference>
<protein>
    <recommendedName>
        <fullName evidence="2">3-hydroxyisobutyryl-CoA hydrolase</fullName>
        <ecNumber evidence="2">3.1.2.4</ecNumber>
    </recommendedName>
</protein>
<dbReference type="SUPFAM" id="SSF52096">
    <property type="entry name" value="ClpP/crotonase"/>
    <property type="match status" value="1"/>
</dbReference>
<dbReference type="EC" id="3.1.2.4" evidence="2"/>
<evidence type="ECO:0000259" key="4">
    <source>
        <dbReference type="Pfam" id="PF16113"/>
    </source>
</evidence>
<comment type="catalytic activity">
    <reaction evidence="1">
        <text>3-hydroxy-2-methylpropanoyl-CoA + H2O = 3-hydroxy-2-methylpropanoate + CoA + H(+)</text>
        <dbReference type="Rhea" id="RHEA:20888"/>
        <dbReference type="ChEBI" id="CHEBI:11805"/>
        <dbReference type="ChEBI" id="CHEBI:15377"/>
        <dbReference type="ChEBI" id="CHEBI:15378"/>
        <dbReference type="ChEBI" id="CHEBI:57287"/>
        <dbReference type="ChEBI" id="CHEBI:57340"/>
        <dbReference type="EC" id="3.1.2.4"/>
    </reaction>
</comment>
<dbReference type="CDD" id="cd06558">
    <property type="entry name" value="crotonase-like"/>
    <property type="match status" value="1"/>
</dbReference>
<dbReference type="AlphaFoldDB" id="A5FW64"/>
<evidence type="ECO:0000256" key="3">
    <source>
        <dbReference type="ARBA" id="ARBA00022801"/>
    </source>
</evidence>
<gene>
    <name evidence="5" type="ordered locus">Acry_0624</name>
</gene>
<keyword evidence="5" id="KW-0413">Isomerase</keyword>
<evidence type="ECO:0000256" key="2">
    <source>
        <dbReference type="ARBA" id="ARBA00011915"/>
    </source>
</evidence>
<dbReference type="PANTHER" id="PTHR43176:SF3">
    <property type="entry name" value="3-HYDROXYISOBUTYRYL-COA HYDROLASE, MITOCHONDRIAL"/>
    <property type="match status" value="1"/>
</dbReference>
<reference evidence="5 6" key="1">
    <citation type="submission" date="2007-05" db="EMBL/GenBank/DDBJ databases">
        <title>Complete sequence of chromosome of Acidiphilium cryptum JF-5.</title>
        <authorList>
            <consortium name="US DOE Joint Genome Institute"/>
            <person name="Copeland A."/>
            <person name="Lucas S."/>
            <person name="Lapidus A."/>
            <person name="Barry K."/>
            <person name="Detter J.C."/>
            <person name="Glavina del Rio T."/>
            <person name="Hammon N."/>
            <person name="Israni S."/>
            <person name="Dalin E."/>
            <person name="Tice H."/>
            <person name="Pitluck S."/>
            <person name="Sims D."/>
            <person name="Brettin T."/>
            <person name="Bruce D."/>
            <person name="Han C."/>
            <person name="Schmutz J."/>
            <person name="Larimer F."/>
            <person name="Land M."/>
            <person name="Hauser L."/>
            <person name="Kyrpides N."/>
            <person name="Kim E."/>
            <person name="Magnuson T."/>
            <person name="Richardson P."/>
        </authorList>
    </citation>
    <scope>NUCLEOTIDE SEQUENCE [LARGE SCALE GENOMIC DNA]</scope>
    <source>
        <strain evidence="5 6">JF-5</strain>
    </source>
</reference>
<dbReference type="GO" id="GO:0016853">
    <property type="term" value="F:isomerase activity"/>
    <property type="evidence" value="ECO:0007669"/>
    <property type="project" value="UniProtKB-KW"/>
</dbReference>
<dbReference type="GO" id="GO:0006574">
    <property type="term" value="P:L-valine catabolic process"/>
    <property type="evidence" value="ECO:0007669"/>
    <property type="project" value="TreeGrafter"/>
</dbReference>
<dbReference type="RefSeq" id="WP_011941653.1">
    <property type="nucleotide sequence ID" value="NC_009484.1"/>
</dbReference>
<dbReference type="Pfam" id="PF16113">
    <property type="entry name" value="ECH_2"/>
    <property type="match status" value="1"/>
</dbReference>
<organism evidence="5 6">
    <name type="scientific">Acidiphilium cryptum (strain JF-5)</name>
    <dbReference type="NCBI Taxonomy" id="349163"/>
    <lineage>
        <taxon>Bacteria</taxon>
        <taxon>Pseudomonadati</taxon>
        <taxon>Pseudomonadota</taxon>
        <taxon>Alphaproteobacteria</taxon>
        <taxon>Acetobacterales</taxon>
        <taxon>Acidocellaceae</taxon>
        <taxon>Acidiphilium</taxon>
    </lineage>
</organism>
<dbReference type="HOGENOM" id="CLU_009834_22_1_5"/>
<dbReference type="GO" id="GO:0003860">
    <property type="term" value="F:3-hydroxyisobutyryl-CoA hydrolase activity"/>
    <property type="evidence" value="ECO:0007669"/>
    <property type="project" value="UniProtKB-EC"/>
</dbReference>
<dbReference type="InterPro" id="IPR032259">
    <property type="entry name" value="HIBYL-CoA-H"/>
</dbReference>
<accession>A5FW64</accession>
<dbReference type="PANTHER" id="PTHR43176">
    <property type="entry name" value="3-HYDROXYISOBUTYRYL-COA HYDROLASE-RELATED"/>
    <property type="match status" value="1"/>
</dbReference>
<evidence type="ECO:0000256" key="1">
    <source>
        <dbReference type="ARBA" id="ARBA00001709"/>
    </source>
</evidence>
<evidence type="ECO:0000313" key="5">
    <source>
        <dbReference type="EMBL" id="ABQ29846.1"/>
    </source>
</evidence>
<dbReference type="KEGG" id="acr:Acry_0624"/>
<dbReference type="GO" id="GO:0005829">
    <property type="term" value="C:cytosol"/>
    <property type="evidence" value="ECO:0007669"/>
    <property type="project" value="TreeGrafter"/>
</dbReference>
<dbReference type="Proteomes" id="UP000000245">
    <property type="component" value="Chromosome"/>
</dbReference>
<dbReference type="EMBL" id="CP000697">
    <property type="protein sequence ID" value="ABQ29846.1"/>
    <property type="molecule type" value="Genomic_DNA"/>
</dbReference>
<dbReference type="NCBIfam" id="NF004127">
    <property type="entry name" value="PRK05617.1"/>
    <property type="match status" value="1"/>
</dbReference>
<name>A5FW64_ACICJ</name>
<keyword evidence="3" id="KW-0378">Hydrolase</keyword>
<evidence type="ECO:0000313" key="6">
    <source>
        <dbReference type="Proteomes" id="UP000000245"/>
    </source>
</evidence>
<sequence>MSGETTADVEIRIEGRVGRISLNRPRALNALTHDMEVAIDAALLRWADDPSVAFVMVDGRGERGLCAGGDIRALYDAAKSGGERLAFPFFGDEYRMNAHIANYPKPFVALMDGIVMGGGVGISAHGSHRIVTERTMLAMPEVGIGFVPDVGGTFLLGRMPGETGIHAALTAHRMTGADAVSCGIADHYVESRHLPALTAALAALVDGADVDDCIAAFATPAPDSPLLAERAWIDDCYKAPTAEAIVAALEAHAEPAAREAAATIRRMSPTSVKLSLRLVRAARGDAKVETAIDREFRVAVRCVAAHDFVEGVRAQLVDKDRNPRWQPATLDGVDDEALDAYFAPLGADELGLDALEHFPILSDRM</sequence>
<dbReference type="Gene3D" id="3.90.226.10">
    <property type="entry name" value="2-enoyl-CoA Hydratase, Chain A, domain 1"/>
    <property type="match status" value="1"/>
</dbReference>
<dbReference type="InterPro" id="IPR045004">
    <property type="entry name" value="ECH_dom"/>
</dbReference>
<dbReference type="STRING" id="349163.Acry_0624"/>